<evidence type="ECO:0000259" key="1">
    <source>
        <dbReference type="Pfam" id="PF04909"/>
    </source>
</evidence>
<reference evidence="2" key="1">
    <citation type="journal article" date="2020" name="Stud. Mycol.">
        <title>101 Dothideomycetes genomes: a test case for predicting lifestyles and emergence of pathogens.</title>
        <authorList>
            <person name="Haridas S."/>
            <person name="Albert R."/>
            <person name="Binder M."/>
            <person name="Bloem J."/>
            <person name="Labutti K."/>
            <person name="Salamov A."/>
            <person name="Andreopoulos B."/>
            <person name="Baker S."/>
            <person name="Barry K."/>
            <person name="Bills G."/>
            <person name="Bluhm B."/>
            <person name="Cannon C."/>
            <person name="Castanera R."/>
            <person name="Culley D."/>
            <person name="Daum C."/>
            <person name="Ezra D."/>
            <person name="Gonzalez J."/>
            <person name="Henrissat B."/>
            <person name="Kuo A."/>
            <person name="Liang C."/>
            <person name="Lipzen A."/>
            <person name="Lutzoni F."/>
            <person name="Magnuson J."/>
            <person name="Mondo S."/>
            <person name="Nolan M."/>
            <person name="Ohm R."/>
            <person name="Pangilinan J."/>
            <person name="Park H.-J."/>
            <person name="Ramirez L."/>
            <person name="Alfaro M."/>
            <person name="Sun H."/>
            <person name="Tritt A."/>
            <person name="Yoshinaga Y."/>
            <person name="Zwiers L.-H."/>
            <person name="Turgeon B."/>
            <person name="Goodwin S."/>
            <person name="Spatafora J."/>
            <person name="Crous P."/>
            <person name="Grigoriev I."/>
        </authorList>
    </citation>
    <scope>NUCLEOTIDE SEQUENCE</scope>
    <source>
        <strain evidence="2">CBS 133067</strain>
    </source>
</reference>
<name>A0A9P4IFJ5_9PEZI</name>
<dbReference type="PANTHER" id="PTHR35563:SF2">
    <property type="entry name" value="BARREL METAL-DEPENDENT HYDROLASE, PUTATIVE (AFU_ORTHOLOGUE AFUA_1G16240)-RELATED"/>
    <property type="match status" value="1"/>
</dbReference>
<protein>
    <recommendedName>
        <fullName evidence="1">Amidohydrolase-related domain-containing protein</fullName>
    </recommendedName>
</protein>
<dbReference type="OrthoDB" id="2135488at2759"/>
<dbReference type="AlphaFoldDB" id="A0A9P4IFJ5"/>
<dbReference type="SUPFAM" id="SSF51556">
    <property type="entry name" value="Metallo-dependent hydrolases"/>
    <property type="match status" value="1"/>
</dbReference>
<sequence length="301" mass="34207">MTTASRPLPSGIWDCHFHIMDPDTFPYGAHRSYTPAGATMEMLRESTPAQNFLLVQASVEDGEAGILHHLERAKTEWPNSIWRAEIEVPKDRDFSKEDLEKMHELGVRVVRLHGEIGNTGSDPNQYIKEEFVRLAKVCRETGWIISSMSPLTAWIEVIPWLVTDPQFMGIRFIIEHSARADPKRDVHDYPELDKFLQLALANKDRIYVKVCGINRRELPSDPPGKMKALPQADIKIATTLPDNVIWGSDWPHTNSHGQPREEWTPNKAVDLHNELNLLQQALPEDLLDRLLVGNAAKLFSS</sequence>
<accession>A0A9P4IFJ5</accession>
<proteinExistence type="predicted"/>
<gene>
    <name evidence="2" type="ORF">NA57DRAFT_76312</name>
</gene>
<comment type="caution">
    <text evidence="2">The sequence shown here is derived from an EMBL/GenBank/DDBJ whole genome shotgun (WGS) entry which is preliminary data.</text>
</comment>
<dbReference type="GO" id="GO:0016787">
    <property type="term" value="F:hydrolase activity"/>
    <property type="evidence" value="ECO:0007669"/>
    <property type="project" value="InterPro"/>
</dbReference>
<organism evidence="2 3">
    <name type="scientific">Rhizodiscina lignyota</name>
    <dbReference type="NCBI Taxonomy" id="1504668"/>
    <lineage>
        <taxon>Eukaryota</taxon>
        <taxon>Fungi</taxon>
        <taxon>Dikarya</taxon>
        <taxon>Ascomycota</taxon>
        <taxon>Pezizomycotina</taxon>
        <taxon>Dothideomycetes</taxon>
        <taxon>Pleosporomycetidae</taxon>
        <taxon>Aulographales</taxon>
        <taxon>Rhizodiscinaceae</taxon>
        <taxon>Rhizodiscina</taxon>
    </lineage>
</organism>
<feature type="domain" description="Amidohydrolase-related" evidence="1">
    <location>
        <begin position="13"/>
        <end position="299"/>
    </location>
</feature>
<dbReference type="EMBL" id="ML978126">
    <property type="protein sequence ID" value="KAF2099078.1"/>
    <property type="molecule type" value="Genomic_DNA"/>
</dbReference>
<evidence type="ECO:0000313" key="2">
    <source>
        <dbReference type="EMBL" id="KAF2099078.1"/>
    </source>
</evidence>
<dbReference type="InterPro" id="IPR006680">
    <property type="entry name" value="Amidohydro-rel"/>
</dbReference>
<dbReference type="PANTHER" id="PTHR35563">
    <property type="entry name" value="BARREL METAL-DEPENDENT HYDROLASE, PUTATIVE (AFU_ORTHOLOGUE AFUA_1G16240)-RELATED"/>
    <property type="match status" value="1"/>
</dbReference>
<dbReference type="Gene3D" id="3.20.20.140">
    <property type="entry name" value="Metal-dependent hydrolases"/>
    <property type="match status" value="1"/>
</dbReference>
<keyword evidence="3" id="KW-1185">Reference proteome</keyword>
<dbReference type="InterPro" id="IPR052358">
    <property type="entry name" value="Aro_Compnd_Degr_Hydrolases"/>
</dbReference>
<evidence type="ECO:0000313" key="3">
    <source>
        <dbReference type="Proteomes" id="UP000799772"/>
    </source>
</evidence>
<dbReference type="Proteomes" id="UP000799772">
    <property type="component" value="Unassembled WGS sequence"/>
</dbReference>
<dbReference type="Pfam" id="PF04909">
    <property type="entry name" value="Amidohydro_2"/>
    <property type="match status" value="1"/>
</dbReference>
<dbReference type="InterPro" id="IPR032466">
    <property type="entry name" value="Metal_Hydrolase"/>
</dbReference>